<evidence type="ECO:0000313" key="1">
    <source>
        <dbReference type="EMBL" id="MFN2976141.1"/>
    </source>
</evidence>
<reference evidence="1 2" key="1">
    <citation type="submission" date="2024-12" db="EMBL/GenBank/DDBJ databases">
        <authorList>
            <person name="Lee Y."/>
        </authorList>
    </citation>
    <scope>NUCLEOTIDE SEQUENCE [LARGE SCALE GENOMIC DNA]</scope>
    <source>
        <strain evidence="1 2">03SUJ4</strain>
    </source>
</reference>
<dbReference type="InterPro" id="IPR005358">
    <property type="entry name" value="Puta_zinc/iron-chelating_dom"/>
</dbReference>
<keyword evidence="2" id="KW-1185">Reference proteome</keyword>
<protein>
    <submittedName>
        <fullName evidence="1">YkgJ family cysteine cluster protein</fullName>
    </submittedName>
</protein>
<dbReference type="Proteomes" id="UP001634747">
    <property type="component" value="Unassembled WGS sequence"/>
</dbReference>
<sequence length="200" mass="21475">MYPPGDLELVQIVDAALADATLRSGPHLVCHPGCTPCCHGVFAISSLDAARLQAGLASLSQTDPDRASRIRRRVSATVMKLAPDFPGDPTTGHLAIDEVSQERFEDFANDEPCPVLDPATGTCDLYSHRPMTCRVFGPPVRSAGGLGICELCFQDATEPEISAAEIHLPDPSIEADLTRPLGDWTTIIAFALQRKNDRAL</sequence>
<comment type="caution">
    <text evidence="1">The sequence shown here is derived from an EMBL/GenBank/DDBJ whole genome shotgun (WGS) entry which is preliminary data.</text>
</comment>
<gene>
    <name evidence="1" type="ORF">ACK2TP_10230</name>
</gene>
<dbReference type="EMBL" id="JBJYXY010000001">
    <property type="protein sequence ID" value="MFN2976141.1"/>
    <property type="molecule type" value="Genomic_DNA"/>
</dbReference>
<dbReference type="RefSeq" id="WP_263412369.1">
    <property type="nucleotide sequence ID" value="NZ_BAABBH010000001.1"/>
</dbReference>
<dbReference type="Pfam" id="PF03692">
    <property type="entry name" value="CxxCxxCC"/>
    <property type="match status" value="1"/>
</dbReference>
<proteinExistence type="predicted"/>
<evidence type="ECO:0000313" key="2">
    <source>
        <dbReference type="Proteomes" id="UP001634747"/>
    </source>
</evidence>
<accession>A0ABW9KK54</accession>
<organism evidence="1 2">
    <name type="scientific">Terriglobus aquaticus</name>
    <dbReference type="NCBI Taxonomy" id="940139"/>
    <lineage>
        <taxon>Bacteria</taxon>
        <taxon>Pseudomonadati</taxon>
        <taxon>Acidobacteriota</taxon>
        <taxon>Terriglobia</taxon>
        <taxon>Terriglobales</taxon>
        <taxon>Acidobacteriaceae</taxon>
        <taxon>Terriglobus</taxon>
    </lineage>
</organism>
<name>A0ABW9KK54_9BACT</name>